<dbReference type="InterPro" id="IPR036047">
    <property type="entry name" value="F-box-like_dom_sf"/>
</dbReference>
<dbReference type="CDD" id="cd09917">
    <property type="entry name" value="F-box_SF"/>
    <property type="match status" value="1"/>
</dbReference>
<evidence type="ECO:0000313" key="3">
    <source>
        <dbReference type="Proteomes" id="UP000006757"/>
    </source>
</evidence>
<evidence type="ECO:0008006" key="4">
    <source>
        <dbReference type="Google" id="ProtNLM"/>
    </source>
</evidence>
<keyword evidence="3" id="KW-1185">Reference proteome</keyword>
<dbReference type="AlphaFoldDB" id="K1VVW3"/>
<sequence length="513" mass="57524">MGNSSTGLPPEVVSQILWHLGPPALRRCLRVNSSFNALAQRPLAACVSAYVAADGKGMTFPHIKEPTAEQKKQQSVPQAVPPFVPQTHSSPPITALSQLYRPQQNPAPGQSSAVPKRIPENLRCLTVGKHWRCYPGSRTPFAASLETPVISSCRVLKVLLASPDDRDHLASPHSDYFPLSLSARLELSEVSEDDTDIPYEYVCVLPLECQLLHFGVKDADICKLVLRNVPLVFGNVDPGLLPLTTSHRIQEAVIAFNLYSMSSSNGDAMESWYGGGDDPICSEAPEELAYPAIGSIGSGVPPNVESLTFVFWTYCPEEVSAPPCCYVRELWDCMEEEEHHLDEDGDRESEPPHESCWEEGFWRELAVAVAPLFLRNLRQLTIVNASSIVPTGAPPQATLELMSSGLFRHDVFETKFRVQLYDHLCSDHSVTPDKARECVGHVKFKYTKDWLLFTDWDDVFSWSEVRPWLEFKRPALITDYFKPVDAEAAKWRSDMNKAERYHLEKRRKKYALS</sequence>
<organism evidence="2 3">
    <name type="scientific">Trichosporon asahii var. asahii (strain CBS 8904)</name>
    <name type="common">Yeast</name>
    <dbReference type="NCBI Taxonomy" id="1220162"/>
    <lineage>
        <taxon>Eukaryota</taxon>
        <taxon>Fungi</taxon>
        <taxon>Dikarya</taxon>
        <taxon>Basidiomycota</taxon>
        <taxon>Agaricomycotina</taxon>
        <taxon>Tremellomycetes</taxon>
        <taxon>Trichosporonales</taxon>
        <taxon>Trichosporonaceae</taxon>
        <taxon>Trichosporon</taxon>
    </lineage>
</organism>
<accession>K1VVW3</accession>
<comment type="caution">
    <text evidence="2">The sequence shown here is derived from an EMBL/GenBank/DDBJ whole genome shotgun (WGS) entry which is preliminary data.</text>
</comment>
<protein>
    <recommendedName>
        <fullName evidence="4">F-box domain-containing protein</fullName>
    </recommendedName>
</protein>
<name>K1VVW3_TRIAC</name>
<evidence type="ECO:0000313" key="2">
    <source>
        <dbReference type="EMBL" id="EKD04696.1"/>
    </source>
</evidence>
<gene>
    <name evidence="2" type="ORF">A1Q2_00926</name>
</gene>
<evidence type="ECO:0000256" key="1">
    <source>
        <dbReference type="SAM" id="MobiDB-lite"/>
    </source>
</evidence>
<proteinExistence type="predicted"/>
<dbReference type="HOGENOM" id="CLU_652449_0_0_1"/>
<dbReference type="EMBL" id="AMBO01000191">
    <property type="protein sequence ID" value="EKD04696.1"/>
    <property type="molecule type" value="Genomic_DNA"/>
</dbReference>
<dbReference type="Proteomes" id="UP000006757">
    <property type="component" value="Unassembled WGS sequence"/>
</dbReference>
<dbReference type="SUPFAM" id="SSF81383">
    <property type="entry name" value="F-box domain"/>
    <property type="match status" value="1"/>
</dbReference>
<dbReference type="InParanoid" id="K1VVW3"/>
<reference evidence="2 3" key="1">
    <citation type="journal article" date="2012" name="Eukaryot. Cell">
        <title>Genome sequence of the Trichosporon asahii environmental strain CBS 8904.</title>
        <authorList>
            <person name="Yang R.Y."/>
            <person name="Li H.T."/>
            <person name="Zhu H."/>
            <person name="Zhou G.P."/>
            <person name="Wang M."/>
            <person name="Wang L."/>
        </authorList>
    </citation>
    <scope>NUCLEOTIDE SEQUENCE [LARGE SCALE GENOMIC DNA]</scope>
    <source>
        <strain evidence="2 3">CBS 8904</strain>
    </source>
</reference>
<feature type="region of interest" description="Disordered" evidence="1">
    <location>
        <begin position="66"/>
        <end position="88"/>
    </location>
</feature>